<organism evidence="1 2">
    <name type="scientific">Sarocladium strictum</name>
    <name type="common">Black bundle disease fungus</name>
    <name type="synonym">Acremonium strictum</name>
    <dbReference type="NCBI Taxonomy" id="5046"/>
    <lineage>
        <taxon>Eukaryota</taxon>
        <taxon>Fungi</taxon>
        <taxon>Dikarya</taxon>
        <taxon>Ascomycota</taxon>
        <taxon>Pezizomycotina</taxon>
        <taxon>Sordariomycetes</taxon>
        <taxon>Hypocreomycetidae</taxon>
        <taxon>Hypocreales</taxon>
        <taxon>Sarocladiaceae</taxon>
        <taxon>Sarocladium</taxon>
    </lineage>
</organism>
<protein>
    <submittedName>
        <fullName evidence="1">Uncharacterized protein</fullName>
    </submittedName>
</protein>
<reference evidence="1" key="1">
    <citation type="submission" date="2022-10" db="EMBL/GenBank/DDBJ databases">
        <title>Determination and structural analysis of whole genome sequence of Sarocladium strictum F4-1.</title>
        <authorList>
            <person name="Hu L."/>
            <person name="Jiang Y."/>
        </authorList>
    </citation>
    <scope>NUCLEOTIDE SEQUENCE</scope>
    <source>
        <strain evidence="1">F4-1</strain>
    </source>
</reference>
<evidence type="ECO:0000313" key="1">
    <source>
        <dbReference type="EMBL" id="KAK0391673.1"/>
    </source>
</evidence>
<keyword evidence="2" id="KW-1185">Reference proteome</keyword>
<proteinExistence type="predicted"/>
<name>A0AA39GQF6_SARSR</name>
<accession>A0AA39GQF6</accession>
<sequence length="209" mass="23416">MNDQFQNLDNCNRGDPTVTLFEPGLRMINSIGSTGGRLPDEANRCTDGEGLHMVPTLSIDRAEHTSDQLNSSFEVNMTEDNRRTIGFGWLLWMMPEEQCLQRTQGHHIHSLRLNGRTHTIFFFFDLEPEPESLQVMSEFAGEPINVVRPSGEHARRQTKSSYGILRCRGGSSQSGIPSTADHWQQPMRLDLISDAGYPATQGTRGGARE</sequence>
<dbReference type="EMBL" id="JAPDFR010000001">
    <property type="protein sequence ID" value="KAK0391673.1"/>
    <property type="molecule type" value="Genomic_DNA"/>
</dbReference>
<dbReference type="AlphaFoldDB" id="A0AA39GQF6"/>
<evidence type="ECO:0000313" key="2">
    <source>
        <dbReference type="Proteomes" id="UP001175261"/>
    </source>
</evidence>
<comment type="caution">
    <text evidence="1">The sequence shown here is derived from an EMBL/GenBank/DDBJ whole genome shotgun (WGS) entry which is preliminary data.</text>
</comment>
<gene>
    <name evidence="1" type="ORF">NLU13_1172</name>
</gene>
<dbReference type="Proteomes" id="UP001175261">
    <property type="component" value="Unassembled WGS sequence"/>
</dbReference>